<name>I3T3S6_MEDTR</name>
<protein>
    <submittedName>
        <fullName evidence="1">Uncharacterized protein</fullName>
    </submittedName>
</protein>
<accession>I3T3S6</accession>
<sequence length="60" mass="7064">MQYTFRSLLITEELHSRIWDNSSTISTISLEKSTESFSSPYIFQALYCSTVFYVMRILDL</sequence>
<organism evidence="1">
    <name type="scientific">Medicago truncatula</name>
    <name type="common">Barrel medic</name>
    <name type="synonym">Medicago tribuloides</name>
    <dbReference type="NCBI Taxonomy" id="3880"/>
    <lineage>
        <taxon>Eukaryota</taxon>
        <taxon>Viridiplantae</taxon>
        <taxon>Streptophyta</taxon>
        <taxon>Embryophyta</taxon>
        <taxon>Tracheophyta</taxon>
        <taxon>Spermatophyta</taxon>
        <taxon>Magnoliopsida</taxon>
        <taxon>eudicotyledons</taxon>
        <taxon>Gunneridae</taxon>
        <taxon>Pentapetalae</taxon>
        <taxon>rosids</taxon>
        <taxon>fabids</taxon>
        <taxon>Fabales</taxon>
        <taxon>Fabaceae</taxon>
        <taxon>Papilionoideae</taxon>
        <taxon>50 kb inversion clade</taxon>
        <taxon>NPAAA clade</taxon>
        <taxon>Hologalegina</taxon>
        <taxon>IRL clade</taxon>
        <taxon>Trifolieae</taxon>
        <taxon>Medicago</taxon>
    </lineage>
</organism>
<dbReference type="AlphaFoldDB" id="I3T3S6"/>
<proteinExistence type="evidence at transcript level"/>
<evidence type="ECO:0000313" key="1">
    <source>
        <dbReference type="EMBL" id="AFK47168.1"/>
    </source>
</evidence>
<reference evidence="1" key="1">
    <citation type="submission" date="2012-05" db="EMBL/GenBank/DDBJ databases">
        <authorList>
            <person name="Krishnakumar V."/>
            <person name="Cheung F."/>
            <person name="Xiao Y."/>
            <person name="Chan A."/>
            <person name="Moskal W.A."/>
            <person name="Town C.D."/>
        </authorList>
    </citation>
    <scope>NUCLEOTIDE SEQUENCE</scope>
</reference>
<dbReference type="EMBL" id="BT147374">
    <property type="protein sequence ID" value="AFK47168.1"/>
    <property type="molecule type" value="mRNA"/>
</dbReference>